<evidence type="ECO:0000313" key="3">
    <source>
        <dbReference type="Proteomes" id="UP000250088"/>
    </source>
</evidence>
<name>A0A2Z2HXH7_9EURY</name>
<sequence>MLDRLQSARTRTAAPTTGDDHPSRREVTPVRRELVPPDPAPADVSLGYDGRTAGLEAAAISRFALEIRELRFVVDETHYVDAGGGLATLSDAYEIGMVPFEPVPLCETVAVPTCDLESIQLLYAITDLECDREVNVVRKKGIVEVPLDREIATGESYEIRLFVRFRQTGTGAGSGAGFESETAYRLELHEVGMLPARP</sequence>
<dbReference type="EMBL" id="CP019893">
    <property type="protein sequence ID" value="ARS89674.1"/>
    <property type="molecule type" value="Genomic_DNA"/>
</dbReference>
<keyword evidence="3" id="KW-1185">Reference proteome</keyword>
<dbReference type="Proteomes" id="UP000250088">
    <property type="component" value="Chromosome"/>
</dbReference>
<accession>A0A2Z2HXH7</accession>
<evidence type="ECO:0000256" key="1">
    <source>
        <dbReference type="SAM" id="MobiDB-lite"/>
    </source>
</evidence>
<evidence type="ECO:0000313" key="2">
    <source>
        <dbReference type="EMBL" id="ARS89674.1"/>
    </source>
</evidence>
<gene>
    <name evidence="2" type="ORF">B1756_07920</name>
</gene>
<dbReference type="AlphaFoldDB" id="A0A2Z2HXH7"/>
<feature type="region of interest" description="Disordered" evidence="1">
    <location>
        <begin position="1"/>
        <end position="45"/>
    </location>
</feature>
<organism evidence="2 3">
    <name type="scientific">Natrarchaeobaculum aegyptiacum</name>
    <dbReference type="NCBI Taxonomy" id="745377"/>
    <lineage>
        <taxon>Archaea</taxon>
        <taxon>Methanobacteriati</taxon>
        <taxon>Methanobacteriota</taxon>
        <taxon>Stenosarchaea group</taxon>
        <taxon>Halobacteria</taxon>
        <taxon>Halobacteriales</taxon>
        <taxon>Natrialbaceae</taxon>
        <taxon>Natrarchaeobaculum</taxon>
    </lineage>
</organism>
<proteinExistence type="predicted"/>
<feature type="compositionally biased region" description="Basic and acidic residues" evidence="1">
    <location>
        <begin position="18"/>
        <end position="35"/>
    </location>
</feature>
<protein>
    <submittedName>
        <fullName evidence="2">Uncharacterized protein</fullName>
    </submittedName>
</protein>
<dbReference type="KEGG" id="naj:B1756_07920"/>
<reference evidence="3" key="1">
    <citation type="submission" date="2017-02" db="EMBL/GenBank/DDBJ databases">
        <title>Natronthermophilus aegyptiacus gen. nov.,sp. nov., an aerobic, extremely halophilic alkalithermophilic archaeon isolated from the athalassohaline Wadi An Natrun, Egypt.</title>
        <authorList>
            <person name="Zhao B."/>
        </authorList>
    </citation>
    <scope>NUCLEOTIDE SEQUENCE [LARGE SCALE GENOMIC DNA]</scope>
    <source>
        <strain evidence="3">JW/NM-HA 15</strain>
    </source>
</reference>